<dbReference type="PIRSF" id="PIRSF008502">
    <property type="entry name" value="UCP008502"/>
    <property type="match status" value="1"/>
</dbReference>
<dbReference type="Gene3D" id="3.30.70.1260">
    <property type="entry name" value="bacterial protein sp0830 like"/>
    <property type="match status" value="1"/>
</dbReference>
<gene>
    <name evidence="1" type="ORF">ACFSBI_07740</name>
</gene>
<evidence type="ECO:0000313" key="1">
    <source>
        <dbReference type="EMBL" id="MFD1721437.1"/>
    </source>
</evidence>
<dbReference type="PANTHER" id="PTHR36439:SF1">
    <property type="entry name" value="DUF1697 DOMAIN-CONTAINING PROTEIN"/>
    <property type="match status" value="1"/>
</dbReference>
<dbReference type="Gene3D" id="3.30.70.1280">
    <property type="entry name" value="SP0830-like domains"/>
    <property type="match status" value="1"/>
</dbReference>
<reference evidence="2" key="1">
    <citation type="journal article" date="2019" name="Int. J. Syst. Evol. Microbiol.">
        <title>The Global Catalogue of Microorganisms (GCM) 10K type strain sequencing project: providing services to taxonomists for standard genome sequencing and annotation.</title>
        <authorList>
            <consortium name="The Broad Institute Genomics Platform"/>
            <consortium name="The Broad Institute Genome Sequencing Center for Infectious Disease"/>
            <person name="Wu L."/>
            <person name="Ma J."/>
        </authorList>
    </citation>
    <scope>NUCLEOTIDE SEQUENCE [LARGE SCALE GENOMIC DNA]</scope>
    <source>
        <strain evidence="2">CGMCC 1.12471</strain>
    </source>
</reference>
<dbReference type="Pfam" id="PF08002">
    <property type="entry name" value="DUF1697"/>
    <property type="match status" value="1"/>
</dbReference>
<organism evidence="1 2">
    <name type="scientific">Amnibacterium endophyticum</name>
    <dbReference type="NCBI Taxonomy" id="2109337"/>
    <lineage>
        <taxon>Bacteria</taxon>
        <taxon>Bacillati</taxon>
        <taxon>Actinomycetota</taxon>
        <taxon>Actinomycetes</taxon>
        <taxon>Micrococcales</taxon>
        <taxon>Microbacteriaceae</taxon>
        <taxon>Amnibacterium</taxon>
    </lineage>
</organism>
<dbReference type="Proteomes" id="UP001597347">
    <property type="component" value="Unassembled WGS sequence"/>
</dbReference>
<dbReference type="InterPro" id="IPR012545">
    <property type="entry name" value="DUF1697"/>
</dbReference>
<keyword evidence="2" id="KW-1185">Reference proteome</keyword>
<dbReference type="EMBL" id="JBHUEA010000009">
    <property type="protein sequence ID" value="MFD1721437.1"/>
    <property type="molecule type" value="Genomic_DNA"/>
</dbReference>
<proteinExistence type="predicted"/>
<comment type="caution">
    <text evidence="1">The sequence shown here is derived from an EMBL/GenBank/DDBJ whole genome shotgun (WGS) entry which is preliminary data.</text>
</comment>
<accession>A0ABW4LG60</accession>
<dbReference type="SUPFAM" id="SSF160379">
    <property type="entry name" value="SP0830-like"/>
    <property type="match status" value="1"/>
</dbReference>
<name>A0ABW4LG60_9MICO</name>
<protein>
    <submittedName>
        <fullName evidence="1">DUF1697 domain-containing protein</fullName>
    </submittedName>
</protein>
<dbReference type="RefSeq" id="WP_377933664.1">
    <property type="nucleotide sequence ID" value="NZ_JBHUEA010000009.1"/>
</dbReference>
<evidence type="ECO:0000313" key="2">
    <source>
        <dbReference type="Proteomes" id="UP001597347"/>
    </source>
</evidence>
<sequence>MRVVALLRGVNTGGVRFAMRDLVAALTDAGHPTARTVLATGNVLLDAESPTAAATAVHDVVADRFGFDLAVVAVPLEAVRDAVTAYPFGRVGDRHAYVVFATDPAALRPLADDPRGDEEQVAAGDGVLFWDVPKGRTLESPFGKRLGRRTSSGAVTTRNLNTLEKIVAAG</sequence>
<dbReference type="PANTHER" id="PTHR36439">
    <property type="entry name" value="BLL4334 PROTEIN"/>
    <property type="match status" value="1"/>
</dbReference>